<name>A0A3M7PKZ6_BRAPC</name>
<dbReference type="AlphaFoldDB" id="A0A3M7PKZ6"/>
<evidence type="ECO:0000256" key="1">
    <source>
        <dbReference type="SAM" id="Phobius"/>
    </source>
</evidence>
<dbReference type="PANTHER" id="PTHR21093:SF6">
    <property type="entry name" value="EF-HAND DOMAIN-CONTAINING PROTEIN"/>
    <property type="match status" value="1"/>
</dbReference>
<reference evidence="3 4" key="1">
    <citation type="journal article" date="2018" name="Sci. Rep.">
        <title>Genomic signatures of local adaptation to the degree of environmental predictability in rotifers.</title>
        <authorList>
            <person name="Franch-Gras L."/>
            <person name="Hahn C."/>
            <person name="Garcia-Roger E.M."/>
            <person name="Carmona M.J."/>
            <person name="Serra M."/>
            <person name="Gomez A."/>
        </authorList>
    </citation>
    <scope>NUCLEOTIDE SEQUENCE [LARGE SCALE GENOMIC DNA]</scope>
    <source>
        <strain evidence="3">HYR1</strain>
    </source>
</reference>
<evidence type="ECO:0000313" key="4">
    <source>
        <dbReference type="Proteomes" id="UP000276133"/>
    </source>
</evidence>
<keyword evidence="1" id="KW-0812">Transmembrane</keyword>
<dbReference type="PANTHER" id="PTHR21093">
    <property type="entry name" value="DIVERGENT PROTEIN KINASE DOMAIN 1C-RELATED"/>
    <property type="match status" value="1"/>
</dbReference>
<keyword evidence="4" id="KW-1185">Reference proteome</keyword>
<gene>
    <name evidence="3" type="ORF">BpHYR1_024584</name>
</gene>
<dbReference type="Proteomes" id="UP000276133">
    <property type="component" value="Unassembled WGS sequence"/>
</dbReference>
<sequence length="225" mass="26089">MILNEGSFYKIREKRQQNGEEACLISDFSSESDSEPFKKYDKKLYKIPTVKNSQLGTIFKEISLEYYTKFFLILSLTTIVLFVWIFWIDTAPSNHVQGDPMINRCDGINCQAETCDRFKRSEVTGNLCMDLCHTNSVKLPKCSNHLSYFSNSSYQFYSIQDSEINFVCLPSSKAHVTQQLTEGMTMDNFRLLVYNKILANINEPNTVERIVDKIFMFTDVNHDLK</sequence>
<keyword evidence="1" id="KW-1133">Transmembrane helix</keyword>
<dbReference type="EMBL" id="REGN01010085">
    <property type="protein sequence ID" value="RMZ99729.1"/>
    <property type="molecule type" value="Genomic_DNA"/>
</dbReference>
<protein>
    <submittedName>
        <fullName evidence="3">FAM69B</fullName>
    </submittedName>
</protein>
<feature type="non-terminal residue" evidence="3">
    <location>
        <position position="225"/>
    </location>
</feature>
<feature type="transmembrane region" description="Helical" evidence="1">
    <location>
        <begin position="70"/>
        <end position="87"/>
    </location>
</feature>
<feature type="domain" description="FAM69 N-terminal" evidence="2">
    <location>
        <begin position="66"/>
        <end position="214"/>
    </location>
</feature>
<dbReference type="Pfam" id="PF14875">
    <property type="entry name" value="PIP49_N"/>
    <property type="match status" value="1"/>
</dbReference>
<proteinExistence type="predicted"/>
<accession>A0A3M7PKZ6</accession>
<dbReference type="InterPro" id="IPR029244">
    <property type="entry name" value="FAM69_N"/>
</dbReference>
<evidence type="ECO:0000313" key="3">
    <source>
        <dbReference type="EMBL" id="RMZ99729.1"/>
    </source>
</evidence>
<keyword evidence="1" id="KW-0472">Membrane</keyword>
<comment type="caution">
    <text evidence="3">The sequence shown here is derived from an EMBL/GenBank/DDBJ whole genome shotgun (WGS) entry which is preliminary data.</text>
</comment>
<evidence type="ECO:0000259" key="2">
    <source>
        <dbReference type="Pfam" id="PF14875"/>
    </source>
</evidence>
<organism evidence="3 4">
    <name type="scientific">Brachionus plicatilis</name>
    <name type="common">Marine rotifer</name>
    <name type="synonym">Brachionus muelleri</name>
    <dbReference type="NCBI Taxonomy" id="10195"/>
    <lineage>
        <taxon>Eukaryota</taxon>
        <taxon>Metazoa</taxon>
        <taxon>Spiralia</taxon>
        <taxon>Gnathifera</taxon>
        <taxon>Rotifera</taxon>
        <taxon>Eurotatoria</taxon>
        <taxon>Monogononta</taxon>
        <taxon>Pseudotrocha</taxon>
        <taxon>Ploima</taxon>
        <taxon>Brachionidae</taxon>
        <taxon>Brachionus</taxon>
    </lineage>
</organism>